<feature type="domain" description="Bromo" evidence="3">
    <location>
        <begin position="1"/>
        <end position="66"/>
    </location>
</feature>
<name>E9GSG5_DAPPU</name>
<dbReference type="Pfam" id="PF00439">
    <property type="entry name" value="Bromodomain"/>
    <property type="match status" value="1"/>
</dbReference>
<dbReference type="HOGENOM" id="CLU_129458_4_0_1"/>
<sequence>SWPFREPVDVKDVPDYYHVIKDPMDLQMVETTIIERRYQRLVEFIGDITKIFENCRYYNPKGSNFYRCATSLESFFVPRLKLLRSSMSN</sequence>
<dbReference type="eggNOG" id="KOG1472">
    <property type="taxonomic scope" value="Eukaryota"/>
</dbReference>
<dbReference type="OrthoDB" id="784962at2759"/>
<dbReference type="InterPro" id="IPR018359">
    <property type="entry name" value="Bromodomain_CS"/>
</dbReference>
<keyword evidence="1 2" id="KW-0103">Bromodomain</keyword>
<proteinExistence type="predicted"/>
<dbReference type="Proteomes" id="UP000000305">
    <property type="component" value="Unassembled WGS sequence"/>
</dbReference>
<evidence type="ECO:0000313" key="4">
    <source>
        <dbReference type="EMBL" id="EFX77582.1"/>
    </source>
</evidence>
<dbReference type="SMART" id="SM00297">
    <property type="entry name" value="BROMO"/>
    <property type="match status" value="1"/>
</dbReference>
<evidence type="ECO:0000259" key="3">
    <source>
        <dbReference type="PROSITE" id="PS50014"/>
    </source>
</evidence>
<dbReference type="InParanoid" id="E9GSG5"/>
<dbReference type="STRING" id="6669.E9GSG5"/>
<feature type="non-terminal residue" evidence="4">
    <location>
        <position position="1"/>
    </location>
</feature>
<dbReference type="PRINTS" id="PR00503">
    <property type="entry name" value="BROMODOMAIN"/>
</dbReference>
<dbReference type="GO" id="GO:0016589">
    <property type="term" value="C:NURF complex"/>
    <property type="evidence" value="ECO:0007669"/>
    <property type="project" value="InterPro"/>
</dbReference>
<dbReference type="InterPro" id="IPR038028">
    <property type="entry name" value="BPTF"/>
</dbReference>
<protein>
    <recommendedName>
        <fullName evidence="3">Bromo domain-containing protein</fullName>
    </recommendedName>
</protein>
<gene>
    <name evidence="4" type="ORF">DAPPUDRAFT_37364</name>
</gene>
<dbReference type="PANTHER" id="PTHR45975">
    <property type="entry name" value="NUCLEOSOME-REMODELING FACTOR SUBUNIT BPTF"/>
    <property type="match status" value="1"/>
</dbReference>
<dbReference type="InterPro" id="IPR036427">
    <property type="entry name" value="Bromodomain-like_sf"/>
</dbReference>
<evidence type="ECO:0000313" key="5">
    <source>
        <dbReference type="Proteomes" id="UP000000305"/>
    </source>
</evidence>
<dbReference type="PROSITE" id="PS50014">
    <property type="entry name" value="BROMODOMAIN_2"/>
    <property type="match status" value="1"/>
</dbReference>
<dbReference type="EMBL" id="GL732562">
    <property type="protein sequence ID" value="EFX77582.1"/>
    <property type="molecule type" value="Genomic_DNA"/>
</dbReference>
<organism evidence="4 5">
    <name type="scientific">Daphnia pulex</name>
    <name type="common">Water flea</name>
    <dbReference type="NCBI Taxonomy" id="6669"/>
    <lineage>
        <taxon>Eukaryota</taxon>
        <taxon>Metazoa</taxon>
        <taxon>Ecdysozoa</taxon>
        <taxon>Arthropoda</taxon>
        <taxon>Crustacea</taxon>
        <taxon>Branchiopoda</taxon>
        <taxon>Diplostraca</taxon>
        <taxon>Cladocera</taxon>
        <taxon>Anomopoda</taxon>
        <taxon>Daphniidae</taxon>
        <taxon>Daphnia</taxon>
    </lineage>
</organism>
<keyword evidence="5" id="KW-1185">Reference proteome</keyword>
<dbReference type="OMA" id="TELWAHE"/>
<evidence type="ECO:0000256" key="1">
    <source>
        <dbReference type="ARBA" id="ARBA00023117"/>
    </source>
</evidence>
<dbReference type="Gene3D" id="1.20.920.10">
    <property type="entry name" value="Bromodomain-like"/>
    <property type="match status" value="1"/>
</dbReference>
<accession>E9GSG5</accession>
<dbReference type="AlphaFoldDB" id="E9GSG5"/>
<dbReference type="PROSITE" id="PS00633">
    <property type="entry name" value="BROMODOMAIN_1"/>
    <property type="match status" value="1"/>
</dbReference>
<dbReference type="KEGG" id="dpx:DAPPUDRAFT_37364"/>
<evidence type="ECO:0000256" key="2">
    <source>
        <dbReference type="PROSITE-ProRule" id="PRU00035"/>
    </source>
</evidence>
<dbReference type="SUPFAM" id="SSF47370">
    <property type="entry name" value="Bromodomain"/>
    <property type="match status" value="1"/>
</dbReference>
<dbReference type="GO" id="GO:0006357">
    <property type="term" value="P:regulation of transcription by RNA polymerase II"/>
    <property type="evidence" value="ECO:0007669"/>
    <property type="project" value="InterPro"/>
</dbReference>
<reference evidence="4 5" key="1">
    <citation type="journal article" date="2011" name="Science">
        <title>The ecoresponsive genome of Daphnia pulex.</title>
        <authorList>
            <person name="Colbourne J.K."/>
            <person name="Pfrender M.E."/>
            <person name="Gilbert D."/>
            <person name="Thomas W.K."/>
            <person name="Tucker A."/>
            <person name="Oakley T.H."/>
            <person name="Tokishita S."/>
            <person name="Aerts A."/>
            <person name="Arnold G.J."/>
            <person name="Basu M.K."/>
            <person name="Bauer D.J."/>
            <person name="Caceres C.E."/>
            <person name="Carmel L."/>
            <person name="Casola C."/>
            <person name="Choi J.H."/>
            <person name="Detter J.C."/>
            <person name="Dong Q."/>
            <person name="Dusheyko S."/>
            <person name="Eads B.D."/>
            <person name="Frohlich T."/>
            <person name="Geiler-Samerotte K.A."/>
            <person name="Gerlach D."/>
            <person name="Hatcher P."/>
            <person name="Jogdeo S."/>
            <person name="Krijgsveld J."/>
            <person name="Kriventseva E.V."/>
            <person name="Kultz D."/>
            <person name="Laforsch C."/>
            <person name="Lindquist E."/>
            <person name="Lopez J."/>
            <person name="Manak J.R."/>
            <person name="Muller J."/>
            <person name="Pangilinan J."/>
            <person name="Patwardhan R.P."/>
            <person name="Pitluck S."/>
            <person name="Pritham E.J."/>
            <person name="Rechtsteiner A."/>
            <person name="Rho M."/>
            <person name="Rogozin I.B."/>
            <person name="Sakarya O."/>
            <person name="Salamov A."/>
            <person name="Schaack S."/>
            <person name="Shapiro H."/>
            <person name="Shiga Y."/>
            <person name="Skalitzky C."/>
            <person name="Smith Z."/>
            <person name="Souvorov A."/>
            <person name="Sung W."/>
            <person name="Tang Z."/>
            <person name="Tsuchiya D."/>
            <person name="Tu H."/>
            <person name="Vos H."/>
            <person name="Wang M."/>
            <person name="Wolf Y.I."/>
            <person name="Yamagata H."/>
            <person name="Yamada T."/>
            <person name="Ye Y."/>
            <person name="Shaw J.R."/>
            <person name="Andrews J."/>
            <person name="Crease T.J."/>
            <person name="Tang H."/>
            <person name="Lucas S.M."/>
            <person name="Robertson H.M."/>
            <person name="Bork P."/>
            <person name="Koonin E.V."/>
            <person name="Zdobnov E.M."/>
            <person name="Grigoriev I.V."/>
            <person name="Lynch M."/>
            <person name="Boore J.L."/>
        </authorList>
    </citation>
    <scope>NUCLEOTIDE SEQUENCE [LARGE SCALE GENOMIC DNA]</scope>
</reference>
<feature type="non-terminal residue" evidence="4">
    <location>
        <position position="89"/>
    </location>
</feature>
<dbReference type="PANTHER" id="PTHR45975:SF2">
    <property type="entry name" value="NUCLEOSOME-REMODELING FACTOR SUBUNIT BPTF"/>
    <property type="match status" value="1"/>
</dbReference>
<dbReference type="InterPro" id="IPR001487">
    <property type="entry name" value="Bromodomain"/>
</dbReference>